<feature type="repeat" description="ANK" evidence="3">
    <location>
        <begin position="810"/>
        <end position="842"/>
    </location>
</feature>
<evidence type="ECO:0000256" key="3">
    <source>
        <dbReference type="PROSITE-ProRule" id="PRU00023"/>
    </source>
</evidence>
<keyword evidence="2 3" id="KW-0040">ANK repeat</keyword>
<dbReference type="EMBL" id="CAJVRL010000097">
    <property type="protein sequence ID" value="CAG8960230.1"/>
    <property type="molecule type" value="Genomic_DNA"/>
</dbReference>
<dbReference type="SUPFAM" id="SSF48403">
    <property type="entry name" value="Ankyrin repeat"/>
    <property type="match status" value="2"/>
</dbReference>
<dbReference type="OrthoDB" id="195446at2759"/>
<dbReference type="SMART" id="SM00248">
    <property type="entry name" value="ANK"/>
    <property type="match status" value="14"/>
</dbReference>
<reference evidence="6" key="1">
    <citation type="submission" date="2021-07" db="EMBL/GenBank/DDBJ databases">
        <authorList>
            <person name="Durling M."/>
        </authorList>
    </citation>
    <scope>NUCLEOTIDE SEQUENCE</scope>
</reference>
<dbReference type="Gene3D" id="3.40.50.300">
    <property type="entry name" value="P-loop containing nucleotide triphosphate hydrolases"/>
    <property type="match status" value="1"/>
</dbReference>
<dbReference type="Proteomes" id="UP000696280">
    <property type="component" value="Unassembled WGS sequence"/>
</dbReference>
<dbReference type="InterPro" id="IPR002110">
    <property type="entry name" value="Ankyrin_rpt"/>
</dbReference>
<feature type="repeat" description="ANK" evidence="3">
    <location>
        <begin position="1109"/>
        <end position="1144"/>
    </location>
</feature>
<feature type="domain" description="GPI inositol-deacylase winged helix" evidence="4">
    <location>
        <begin position="495"/>
        <end position="573"/>
    </location>
</feature>
<dbReference type="PROSITE" id="PS50088">
    <property type="entry name" value="ANK_REPEAT"/>
    <property type="match status" value="12"/>
</dbReference>
<dbReference type="PROSITE" id="PS50297">
    <property type="entry name" value="ANK_REP_REGION"/>
    <property type="match status" value="11"/>
</dbReference>
<sequence length="1277" mass="140828">MAELGIAGSVVGIVSLGIQVCDGLIRYYSSWKDAPNKVKSMCQSVKSLEESLNRLKLSIREDGEATQAEAGVQEGIISCKAGIDKLQQELNKVQEIQGSSVWSKIHGQGRRLLYPFRDSTLSTLKEIIADIRENLSLAVELLHLNRTTEHGEQLGHLADQFHSLALSTKAHHNAQERETIIEWLSSMNFLAAQNDIHRRRQEGTGEWLFKTPEYEAWLNGNERILWCSGSRKHTLVIHLQKTKLKSLTAGAGKTILASAIVNHFEISTTNAGIGLAFIYCNYKERDSQTFINLISSLIQQLVSRLEVISDEVRTIYQKHNSQKTRPSEKELSALFNTLVTKFPHIYVVIDALDESHVDTRDELVATLRLSSPNVRLLCTSRHLGDIEDLFKDAPHLEIRASDEDITKYLTLQIQQVPKLRRFCHKSKDLETCIVDKLVEKANGMFLLAELHLESLKSKTDIKRLRKSLDILPEARDDVYNEAMERIQRQPEDEARLAMTVLSWITHAVRPLKVGEIQHAVAVTNFEPDDTTIDEEGLTDESDITTACGGLVVIDQDSRIVRLVHYTTQEYFEKHRSELFPTAHTDIAIASIRYLSMDQFRNGACQTESEFRSWLSDLALSQYAVEYWGDHVVNALNAAVEEYAFEFLNDGNLTSAAAQIAKYASSPYSFSWEYEEPSRVPGIIRAANFGLDSLIQRLLKLGNSVEGKGYDGETALYVATAKGNVSTVSLLLKSDADMTVTSFEGRTPLYCAAANGHDQVVQLLLENGADFQAKVDWFGQTALHGASQEGHLTTLKLLVQKGADLEAKDARGETVLCVASGAGHLAIVQLLLENGADLEAEYASGQTALFAASEAGHLAIVQLLLENGADFEPKNKYCETALHVASRKGHLAIVQLLLENGADSEAKDACGRTVLYAAVANGHLATVQLLLENRPDFEAKDTRGKTVLVTAIEKGHLAIVQLLLENGADSEAKDTCGRTVLYKAVANGHLATTVQLLLENGADVHATCNQGKTALFRVKYDDVTELLLKYGANINHQDELGRTPLHLAARLEPLYGVYDGFKIISLLLDQGADLDAVDSEGKTAGYFTCVEAAMKLMVSRGLNIDHADENGKTILHCFSDRRRRNSIGIIGLLLNEGADIHVRDTKGRTALYYAETGDVVQLLLKHGAQVQVRDNAGDTPLHVAASRVGREYRHGVRESVKELTILLEAGADVSARNNFNQTALYNVRSTEILQLLVRHGAGIKDWIDYKDGLVIEESPGAFDSGSGSGSVGRPKSLT</sequence>
<feature type="repeat" description="ANK" evidence="3">
    <location>
        <begin position="909"/>
        <end position="941"/>
    </location>
</feature>
<gene>
    <name evidence="6" type="ORF">HYFRA_00012749</name>
</gene>
<feature type="repeat" description="ANK" evidence="3">
    <location>
        <begin position="975"/>
        <end position="1008"/>
    </location>
</feature>
<dbReference type="PRINTS" id="PR01415">
    <property type="entry name" value="ANKYRIN"/>
</dbReference>
<keyword evidence="7" id="KW-1185">Reference proteome</keyword>
<dbReference type="PANTHER" id="PTHR24188">
    <property type="entry name" value="ANKYRIN REPEAT PROTEIN"/>
    <property type="match status" value="1"/>
</dbReference>
<organism evidence="6 7">
    <name type="scientific">Hymenoscyphus fraxineus</name>
    <dbReference type="NCBI Taxonomy" id="746836"/>
    <lineage>
        <taxon>Eukaryota</taxon>
        <taxon>Fungi</taxon>
        <taxon>Dikarya</taxon>
        <taxon>Ascomycota</taxon>
        <taxon>Pezizomycotina</taxon>
        <taxon>Leotiomycetes</taxon>
        <taxon>Helotiales</taxon>
        <taxon>Helotiaceae</taxon>
        <taxon>Hymenoscyphus</taxon>
    </lineage>
</organism>
<dbReference type="Pfam" id="PF00023">
    <property type="entry name" value="Ank"/>
    <property type="match status" value="1"/>
</dbReference>
<evidence type="ECO:0000256" key="2">
    <source>
        <dbReference type="ARBA" id="ARBA00023043"/>
    </source>
</evidence>
<feature type="repeat" description="ANK" evidence="3">
    <location>
        <begin position="710"/>
        <end position="742"/>
    </location>
</feature>
<keyword evidence="1" id="KW-0677">Repeat</keyword>
<feature type="repeat" description="ANK" evidence="3">
    <location>
        <begin position="942"/>
        <end position="974"/>
    </location>
</feature>
<dbReference type="Pfam" id="PF22939">
    <property type="entry name" value="WHD_GPIID"/>
    <property type="match status" value="1"/>
</dbReference>
<dbReference type="InterPro" id="IPR027417">
    <property type="entry name" value="P-loop_NTPase"/>
</dbReference>
<protein>
    <recommendedName>
        <fullName evidence="8">Ankyrin</fullName>
    </recommendedName>
</protein>
<dbReference type="SUPFAM" id="SSF52540">
    <property type="entry name" value="P-loop containing nucleoside triphosphate hydrolases"/>
    <property type="match status" value="1"/>
</dbReference>
<dbReference type="InterPro" id="IPR036770">
    <property type="entry name" value="Ankyrin_rpt-contain_sf"/>
</dbReference>
<feature type="repeat" description="ANK" evidence="3">
    <location>
        <begin position="876"/>
        <end position="908"/>
    </location>
</feature>
<feature type="repeat" description="ANK" evidence="3">
    <location>
        <begin position="743"/>
        <end position="775"/>
    </location>
</feature>
<evidence type="ECO:0000313" key="7">
    <source>
        <dbReference type="Proteomes" id="UP000696280"/>
    </source>
</evidence>
<feature type="domain" description="Nephrocystin 3-like N-terminal" evidence="5">
    <location>
        <begin position="203"/>
        <end position="381"/>
    </location>
</feature>
<feature type="repeat" description="ANK" evidence="3">
    <location>
        <begin position="843"/>
        <end position="875"/>
    </location>
</feature>
<accession>A0A9N9PYB9</accession>
<comment type="caution">
    <text evidence="6">The sequence shown here is derived from an EMBL/GenBank/DDBJ whole genome shotgun (WGS) entry which is preliminary data.</text>
</comment>
<evidence type="ECO:0000259" key="4">
    <source>
        <dbReference type="Pfam" id="PF22939"/>
    </source>
</evidence>
<proteinExistence type="predicted"/>
<feature type="repeat" description="ANK" evidence="3">
    <location>
        <begin position="1175"/>
        <end position="1217"/>
    </location>
</feature>
<feature type="repeat" description="ANK" evidence="3">
    <location>
        <begin position="1039"/>
        <end position="1078"/>
    </location>
</feature>
<evidence type="ECO:0000256" key="1">
    <source>
        <dbReference type="ARBA" id="ARBA00022737"/>
    </source>
</evidence>
<dbReference type="PANTHER" id="PTHR24188:SF29">
    <property type="entry name" value="GH09064P"/>
    <property type="match status" value="1"/>
</dbReference>
<dbReference type="AlphaFoldDB" id="A0A9N9PYB9"/>
<evidence type="ECO:0008006" key="8">
    <source>
        <dbReference type="Google" id="ProtNLM"/>
    </source>
</evidence>
<dbReference type="InterPro" id="IPR054471">
    <property type="entry name" value="GPIID_WHD"/>
</dbReference>
<name>A0A9N9PYB9_9HELO</name>
<dbReference type="Pfam" id="PF24883">
    <property type="entry name" value="NPHP3_N"/>
    <property type="match status" value="1"/>
</dbReference>
<evidence type="ECO:0000259" key="5">
    <source>
        <dbReference type="Pfam" id="PF24883"/>
    </source>
</evidence>
<dbReference type="Pfam" id="PF12796">
    <property type="entry name" value="Ank_2"/>
    <property type="match status" value="5"/>
</dbReference>
<dbReference type="InterPro" id="IPR056884">
    <property type="entry name" value="NPHP3-like_N"/>
</dbReference>
<dbReference type="Gene3D" id="1.25.40.20">
    <property type="entry name" value="Ankyrin repeat-containing domain"/>
    <property type="match status" value="5"/>
</dbReference>
<evidence type="ECO:0000313" key="6">
    <source>
        <dbReference type="EMBL" id="CAG8960230.1"/>
    </source>
</evidence>
<feature type="repeat" description="ANK" evidence="3">
    <location>
        <begin position="777"/>
        <end position="809"/>
    </location>
</feature>